<dbReference type="Gene3D" id="1.20.120.530">
    <property type="entry name" value="GntR ligand-binding domain-like"/>
    <property type="match status" value="1"/>
</dbReference>
<dbReference type="KEGG" id="cac:CA_C3603"/>
<keyword evidence="6" id="KW-1185">Reference proteome</keyword>
<organism evidence="5 6">
    <name type="scientific">Clostridium acetobutylicum (strain ATCC 824 / DSM 792 / JCM 1419 / IAM 19013 / LMG 5710 / NBRC 13948 / NRRL B-527 / VKM B-1787 / 2291 / W)</name>
    <dbReference type="NCBI Taxonomy" id="272562"/>
    <lineage>
        <taxon>Bacteria</taxon>
        <taxon>Bacillati</taxon>
        <taxon>Bacillota</taxon>
        <taxon>Clostridia</taxon>
        <taxon>Eubacteriales</taxon>
        <taxon>Clostridiaceae</taxon>
        <taxon>Clostridium</taxon>
    </lineage>
</organism>
<evidence type="ECO:0000259" key="4">
    <source>
        <dbReference type="PROSITE" id="PS50949"/>
    </source>
</evidence>
<evidence type="ECO:0000256" key="2">
    <source>
        <dbReference type="ARBA" id="ARBA00023125"/>
    </source>
</evidence>
<protein>
    <submittedName>
        <fullName evidence="5">Transcriptional regulator, FadR family</fullName>
    </submittedName>
</protein>
<dbReference type="PROSITE" id="PS50949">
    <property type="entry name" value="HTH_GNTR"/>
    <property type="match status" value="1"/>
</dbReference>
<dbReference type="eggNOG" id="COG2186">
    <property type="taxonomic scope" value="Bacteria"/>
</dbReference>
<name>Q97D77_CLOAB</name>
<accession>Q97D77</accession>
<dbReference type="SUPFAM" id="SSF46785">
    <property type="entry name" value="Winged helix' DNA-binding domain"/>
    <property type="match status" value="1"/>
</dbReference>
<dbReference type="InterPro" id="IPR036390">
    <property type="entry name" value="WH_DNA-bd_sf"/>
</dbReference>
<dbReference type="Proteomes" id="UP000000814">
    <property type="component" value="Chromosome"/>
</dbReference>
<dbReference type="SUPFAM" id="SSF48008">
    <property type="entry name" value="GntR ligand-binding domain-like"/>
    <property type="match status" value="1"/>
</dbReference>
<dbReference type="Pfam" id="PF07729">
    <property type="entry name" value="FCD"/>
    <property type="match status" value="1"/>
</dbReference>
<dbReference type="PRINTS" id="PR00035">
    <property type="entry name" value="HTHGNTR"/>
</dbReference>
<dbReference type="InterPro" id="IPR008920">
    <property type="entry name" value="TF_FadR/GntR_C"/>
</dbReference>
<dbReference type="PANTHER" id="PTHR43537:SF5">
    <property type="entry name" value="UXU OPERON TRANSCRIPTIONAL REGULATOR"/>
    <property type="match status" value="1"/>
</dbReference>
<evidence type="ECO:0000256" key="1">
    <source>
        <dbReference type="ARBA" id="ARBA00023015"/>
    </source>
</evidence>
<dbReference type="InterPro" id="IPR000524">
    <property type="entry name" value="Tscrpt_reg_HTH_GntR"/>
</dbReference>
<dbReference type="PANTHER" id="PTHR43537">
    <property type="entry name" value="TRANSCRIPTIONAL REGULATOR, GNTR FAMILY"/>
    <property type="match status" value="1"/>
</dbReference>
<dbReference type="Pfam" id="PF00392">
    <property type="entry name" value="GntR"/>
    <property type="match status" value="1"/>
</dbReference>
<dbReference type="InterPro" id="IPR036388">
    <property type="entry name" value="WH-like_DNA-bd_sf"/>
</dbReference>
<keyword evidence="3" id="KW-0804">Transcription</keyword>
<feature type="domain" description="HTH gntR-type" evidence="4">
    <location>
        <begin position="4"/>
        <end position="72"/>
    </location>
</feature>
<evidence type="ECO:0000313" key="6">
    <source>
        <dbReference type="Proteomes" id="UP000000814"/>
    </source>
</evidence>
<dbReference type="EMBL" id="AE001437">
    <property type="protein sequence ID" value="AAK81526.1"/>
    <property type="molecule type" value="Genomic_DNA"/>
</dbReference>
<proteinExistence type="predicted"/>
<dbReference type="SMART" id="SM00895">
    <property type="entry name" value="FCD"/>
    <property type="match status" value="1"/>
</dbReference>
<dbReference type="Gene3D" id="1.10.10.10">
    <property type="entry name" value="Winged helix-like DNA-binding domain superfamily/Winged helix DNA-binding domain"/>
    <property type="match status" value="1"/>
</dbReference>
<dbReference type="AlphaFoldDB" id="Q97D77"/>
<dbReference type="GO" id="GO:0003700">
    <property type="term" value="F:DNA-binding transcription factor activity"/>
    <property type="evidence" value="ECO:0007669"/>
    <property type="project" value="InterPro"/>
</dbReference>
<dbReference type="RefSeq" id="WP_010966866.1">
    <property type="nucleotide sequence ID" value="NC_003030.1"/>
</dbReference>
<dbReference type="CDD" id="cd07377">
    <property type="entry name" value="WHTH_GntR"/>
    <property type="match status" value="1"/>
</dbReference>
<sequence length="225" mass="25928">MEDGRTSDKVLEKIQEKIFSGEWKPGQKIMSETKLAEDLNVSRVSVREAIEKLAAFNIVSKKKGGGTFINDLGPSVYLNSLLPMLILNRDNYLEILEFRLITEPESAKLCAERCDDELIISLEKIYDNMKNYKDDIQKFTKEDLNFHTKIAEGTKNSLIIKINELLMNILEYHQRGLYETLGPKGGICEHKFILDAIKNRDSELAFIYSRRHAERTINDLKKLQT</sequence>
<dbReference type="GO" id="GO:0003677">
    <property type="term" value="F:DNA binding"/>
    <property type="evidence" value="ECO:0007669"/>
    <property type="project" value="UniProtKB-KW"/>
</dbReference>
<keyword evidence="1" id="KW-0805">Transcription regulation</keyword>
<dbReference type="InterPro" id="IPR011711">
    <property type="entry name" value="GntR_C"/>
</dbReference>
<dbReference type="STRING" id="272562.CA_C3603"/>
<dbReference type="SMART" id="SM00345">
    <property type="entry name" value="HTH_GNTR"/>
    <property type="match status" value="1"/>
</dbReference>
<evidence type="ECO:0000256" key="3">
    <source>
        <dbReference type="ARBA" id="ARBA00023163"/>
    </source>
</evidence>
<dbReference type="OrthoDB" id="9799482at2"/>
<keyword evidence="2" id="KW-0238">DNA-binding</keyword>
<dbReference type="HOGENOM" id="CLU_017584_9_1_9"/>
<reference evidence="5 6" key="1">
    <citation type="journal article" date="2001" name="J. Bacteriol.">
        <title>Genome sequence and comparative analysis of the solvent-producing bacterium Clostridium acetobutylicum.</title>
        <authorList>
            <person name="Nolling J."/>
            <person name="Breton G."/>
            <person name="Omelchenko M.V."/>
            <person name="Makarova K.S."/>
            <person name="Zeng Q."/>
            <person name="Gibson R."/>
            <person name="Lee H.M."/>
            <person name="Dubois J."/>
            <person name="Qiu D."/>
            <person name="Hitti J."/>
            <person name="Wolf Y.I."/>
            <person name="Tatusov R.L."/>
            <person name="Sabathe F."/>
            <person name="Doucette-Stamm L."/>
            <person name="Soucaille P."/>
            <person name="Daly M.J."/>
            <person name="Bennett G.N."/>
            <person name="Koonin E.V."/>
            <person name="Smith D.R."/>
        </authorList>
    </citation>
    <scope>NUCLEOTIDE SEQUENCE [LARGE SCALE GENOMIC DNA]</scope>
    <source>
        <strain evidence="6">ATCC 824 / DSM 792 / JCM 1419 / LMG 5710 / VKM B-1787</strain>
    </source>
</reference>
<dbReference type="GeneID" id="45000101"/>
<gene>
    <name evidence="5" type="ordered locus">CA_C3603</name>
</gene>
<dbReference type="PIR" id="C97342">
    <property type="entry name" value="C97342"/>
</dbReference>
<evidence type="ECO:0000313" key="5">
    <source>
        <dbReference type="EMBL" id="AAK81526.1"/>
    </source>
</evidence>
<dbReference type="PATRIC" id="fig|272562.8.peg.3793"/>